<accession>A0A852W3A1</accession>
<feature type="transmembrane region" description="Helical" evidence="5">
    <location>
        <begin position="275"/>
        <end position="296"/>
    </location>
</feature>
<feature type="transmembrane region" description="Helical" evidence="5">
    <location>
        <begin position="117"/>
        <end position="135"/>
    </location>
</feature>
<feature type="transmembrane region" description="Helical" evidence="5">
    <location>
        <begin position="342"/>
        <end position="360"/>
    </location>
</feature>
<evidence type="ECO:0000313" key="7">
    <source>
        <dbReference type="EMBL" id="NYG03209.1"/>
    </source>
</evidence>
<dbReference type="AlphaFoldDB" id="A0A852W3A1"/>
<proteinExistence type="predicted"/>
<dbReference type="GO" id="GO:0022857">
    <property type="term" value="F:transmembrane transporter activity"/>
    <property type="evidence" value="ECO:0007669"/>
    <property type="project" value="InterPro"/>
</dbReference>
<feature type="transmembrane region" description="Helical" evidence="5">
    <location>
        <begin position="481"/>
        <end position="500"/>
    </location>
</feature>
<dbReference type="Proteomes" id="UP000549695">
    <property type="component" value="Unassembled WGS sequence"/>
</dbReference>
<dbReference type="Pfam" id="PF07690">
    <property type="entry name" value="MFS_1"/>
    <property type="match status" value="1"/>
</dbReference>
<dbReference type="SUPFAM" id="SSF103473">
    <property type="entry name" value="MFS general substrate transporter"/>
    <property type="match status" value="1"/>
</dbReference>
<feature type="transmembrane region" description="Helical" evidence="5">
    <location>
        <begin position="85"/>
        <end position="111"/>
    </location>
</feature>
<evidence type="ECO:0000256" key="3">
    <source>
        <dbReference type="ARBA" id="ARBA00022989"/>
    </source>
</evidence>
<evidence type="ECO:0000256" key="5">
    <source>
        <dbReference type="SAM" id="Phobius"/>
    </source>
</evidence>
<dbReference type="InterPro" id="IPR036259">
    <property type="entry name" value="MFS_trans_sf"/>
</dbReference>
<dbReference type="PRINTS" id="PR01036">
    <property type="entry name" value="TCRTETB"/>
</dbReference>
<feature type="transmembrane region" description="Helical" evidence="5">
    <location>
        <begin position="308"/>
        <end position="330"/>
    </location>
</feature>
<keyword evidence="8" id="KW-1185">Reference proteome</keyword>
<dbReference type="InterPro" id="IPR011701">
    <property type="entry name" value="MFS"/>
</dbReference>
<evidence type="ECO:0000256" key="1">
    <source>
        <dbReference type="ARBA" id="ARBA00004651"/>
    </source>
</evidence>
<feature type="transmembrane region" description="Helical" evidence="5">
    <location>
        <begin position="54"/>
        <end position="73"/>
    </location>
</feature>
<feature type="transmembrane region" description="Helical" evidence="5">
    <location>
        <begin position="147"/>
        <end position="166"/>
    </location>
</feature>
<protein>
    <submittedName>
        <fullName evidence="7">EmrB/QacA subfamily drug resistance transporter</fullName>
    </submittedName>
</protein>
<evidence type="ECO:0000256" key="2">
    <source>
        <dbReference type="ARBA" id="ARBA00022692"/>
    </source>
</evidence>
<evidence type="ECO:0000256" key="4">
    <source>
        <dbReference type="ARBA" id="ARBA00023136"/>
    </source>
</evidence>
<dbReference type="PANTHER" id="PTHR23501:SF197">
    <property type="entry name" value="COMD"/>
    <property type="match status" value="1"/>
</dbReference>
<dbReference type="InterPro" id="IPR020846">
    <property type="entry name" value="MFS_dom"/>
</dbReference>
<feature type="transmembrane region" description="Helical" evidence="5">
    <location>
        <begin position="20"/>
        <end position="42"/>
    </location>
</feature>
<reference evidence="7 8" key="1">
    <citation type="submission" date="2020-07" db="EMBL/GenBank/DDBJ databases">
        <title>Sequencing the genomes of 1000 actinobacteria strains.</title>
        <authorList>
            <person name="Klenk H.-P."/>
        </authorList>
    </citation>
    <scope>NUCLEOTIDE SEQUENCE [LARGE SCALE GENOMIC DNA]</scope>
    <source>
        <strain evidence="7 8">DSM 44749</strain>
    </source>
</reference>
<dbReference type="RefSeq" id="WP_179761666.1">
    <property type="nucleotide sequence ID" value="NZ_BAAAJZ010000003.1"/>
</dbReference>
<feature type="transmembrane region" description="Helical" evidence="5">
    <location>
        <begin position="211"/>
        <end position="232"/>
    </location>
</feature>
<keyword evidence="3 5" id="KW-1133">Transmembrane helix</keyword>
<gene>
    <name evidence="7" type="ORF">HDA37_003494</name>
</gene>
<dbReference type="Gene3D" id="1.20.1250.20">
    <property type="entry name" value="MFS general substrate transporter like domains"/>
    <property type="match status" value="1"/>
</dbReference>
<dbReference type="GeneID" id="98053209"/>
<keyword evidence="4 5" id="KW-0472">Membrane</keyword>
<dbReference type="PROSITE" id="PS50850">
    <property type="entry name" value="MFS"/>
    <property type="match status" value="1"/>
</dbReference>
<feature type="transmembrane region" description="Helical" evidence="5">
    <location>
        <begin position="172"/>
        <end position="191"/>
    </location>
</feature>
<feature type="transmembrane region" description="Helical" evidence="5">
    <location>
        <begin position="238"/>
        <end position="255"/>
    </location>
</feature>
<dbReference type="EMBL" id="JACCCZ010000001">
    <property type="protein sequence ID" value="NYG03209.1"/>
    <property type="molecule type" value="Genomic_DNA"/>
</dbReference>
<comment type="caution">
    <text evidence="7">The sequence shown here is derived from an EMBL/GenBank/DDBJ whole genome shotgun (WGS) entry which is preliminary data.</text>
</comment>
<name>A0A852W3A1_PSEA5</name>
<evidence type="ECO:0000259" key="6">
    <source>
        <dbReference type="PROSITE" id="PS50850"/>
    </source>
</evidence>
<sequence>MAEAPAPAVAGVRRPSTPAVLAGALVALFTGSLTNTIIGIALPTIAGELGGQDRAAWVAAAALLTMAAATPVWGKLADRRGPRPVLLAAIALFVVASLAAGLAPSMGWLIAGRAVQGAASGGILACANALVAVLVPARERGRYTGWFGLSFGTASVAGPLLGGLLVGPGGPGWRWCFLGVVPVTIAAAALVRLAPDRRPARREAPLDHLGAVLLAVTAGGLVLLLSAGGVAWPWTSPATAVLGLAVVAAGALAMLRERRAADPILPPRLFGSRTFTLACAASLLVGTVMFGGIIYLPQFLQVVHGHDAMTAGLLMLPQVGTMIVASAVVGRLVVRSGRWKRYPAAGCALLVLGLAVLAPLTPATPAWQVVTGMALLGAGTGLTQQVLMLAAQDAVGPGDVGVAGSSATFARTLGGAVGVAAFGAVLTARLRTDLPTALAAAGLPTGDDAVRRLLGTPAEVAALPAPLAEAVRASYTHGLQLVVLATLPVAVLALAAVAGIRETPLGEAAPDP</sequence>
<organism evidence="7 8">
    <name type="scientific">Pseudonocardia alni</name>
    <name type="common">Amycolata alni</name>
    <dbReference type="NCBI Taxonomy" id="33907"/>
    <lineage>
        <taxon>Bacteria</taxon>
        <taxon>Bacillati</taxon>
        <taxon>Actinomycetota</taxon>
        <taxon>Actinomycetes</taxon>
        <taxon>Pseudonocardiales</taxon>
        <taxon>Pseudonocardiaceae</taxon>
        <taxon>Pseudonocardia</taxon>
    </lineage>
</organism>
<evidence type="ECO:0000313" key="8">
    <source>
        <dbReference type="Proteomes" id="UP000549695"/>
    </source>
</evidence>
<dbReference type="Gene3D" id="1.20.1720.10">
    <property type="entry name" value="Multidrug resistance protein D"/>
    <property type="match status" value="1"/>
</dbReference>
<dbReference type="GO" id="GO:0005886">
    <property type="term" value="C:plasma membrane"/>
    <property type="evidence" value="ECO:0007669"/>
    <property type="project" value="UniProtKB-SubCell"/>
</dbReference>
<keyword evidence="2 5" id="KW-0812">Transmembrane</keyword>
<feature type="domain" description="Major facilitator superfamily (MFS) profile" evidence="6">
    <location>
        <begin position="20"/>
        <end position="504"/>
    </location>
</feature>
<comment type="subcellular location">
    <subcellularLocation>
        <location evidence="1">Cell membrane</location>
        <topology evidence="1">Multi-pass membrane protein</topology>
    </subcellularLocation>
</comment>
<dbReference type="PANTHER" id="PTHR23501">
    <property type="entry name" value="MAJOR FACILITATOR SUPERFAMILY"/>
    <property type="match status" value="1"/>
</dbReference>